<dbReference type="InterPro" id="IPR036097">
    <property type="entry name" value="HisK_dim/P_sf"/>
</dbReference>
<dbReference type="InterPro" id="IPR004105">
    <property type="entry name" value="CheA-like_dim"/>
</dbReference>
<dbReference type="RefSeq" id="WP_006968204.1">
    <property type="nucleotide sequence ID" value="NZ_APJX01000012.1"/>
</dbReference>
<dbReference type="SMART" id="SM00073">
    <property type="entry name" value="HPT"/>
    <property type="match status" value="1"/>
</dbReference>
<organism evidence="13 14">
    <name type="scientific">Desulfotignum phosphitoxidans DSM 13687</name>
    <dbReference type="NCBI Taxonomy" id="1286635"/>
    <lineage>
        <taxon>Bacteria</taxon>
        <taxon>Pseudomonadati</taxon>
        <taxon>Thermodesulfobacteriota</taxon>
        <taxon>Desulfobacteria</taxon>
        <taxon>Desulfobacterales</taxon>
        <taxon>Desulfobacteraceae</taxon>
        <taxon>Desulfotignum</taxon>
    </lineage>
</organism>
<dbReference type="InterPro" id="IPR001789">
    <property type="entry name" value="Sig_transdc_resp-reg_receiver"/>
</dbReference>
<dbReference type="InterPro" id="IPR011006">
    <property type="entry name" value="CheY-like_superfamily"/>
</dbReference>
<dbReference type="OrthoDB" id="9803176at2"/>
<sequence>MNSKDDHIKKAFAEESLEHLASIEEDLIRIEKKDMGPDRERVNKVFRAVHSIKGGSGFLGIQNITRLAHAMETVLGLIREDTLDPNAEVIHFLLKASDALTHMIQYLDHSDKIDISDTVTALETISAGSRKNTDIPSRKPDPNPDAFADAALDSDPGIQPHTETPHDDDPIIISARDGSPVFVLEKSDCRRLENENKLVFFVEIPLETIDVSGEKYLETLSSKTKAYGTMLVYRIEKKYVPLAGTDGAGPYILMLFASVLAKEEILIVFELDDRLIHTLNPTSGLLPANTREDTPAEAPVPDTAMPETAKPDPDPGETDTCIEKKVPKGLQGHDRLIQPPVRVDLTLLDNLMTLAGEMVLSRNQLLQAIATRDPQAIQRVGQRINHVTSELQETVMLTRMQPMGKIFDRFPRLVRDLSTALGKKIHLVIKGRRVELDKNLLEAVTDPLLHLVRNSIDHGIEPPDIRENQGKDPVGKVVLKASQGAGKIFIEIIDDGRGMDPDKLAKRAVALGLITQNQVRNMDEKTKCALIFMPGFSTSQAVNDLSGRGVGMDVVKSNIESIGGKVTIESQPGLGSRFLIEVPLTLAIIPSQIIQTEAQRFAIPQANLEELVRIPPGRVAEKIEFISNAPVIRLREELLPLVRLSDILQLPRTYICPDDDVLKTDRRHHIADRRSSETQTESAENRDRRTMPGKDRRFHASSALNIAVVSTGSLTYGLIVDELQDAEEIVVKPLGRHLKSCGAYAGATIMGDGRVALILDISSLAETAELLPVKPSETSYEKTDLRVTEKKEVRSYLTFRGAPEERFAIPLDRVIHIEKIPARHLETMGHMTVVQTRNTPLPLCAIDDVADIGPVPMEEIMVVVVCDLGDRTMGLRVTGPVDALETSEILDSQTLSQPGISGSMTLDGHTVMVVDPDQVARKRYPQWYKDTPVQAASSDSVNKKTILIAEDSAFFRNLIKTRIEAEGFHVIAAQDGQIALDLIKTHVKDLSLVITDLEMPHMDGFTLTRTIKGDPELAHLPVISLSTLADDSDLEKGQAAGVDDYQIKLDQEKLLKSIHTHILDI</sequence>
<dbReference type="PROSITE" id="PS50110">
    <property type="entry name" value="RESPONSE_REGULATORY"/>
    <property type="match status" value="1"/>
</dbReference>
<dbReference type="Pfam" id="PF02518">
    <property type="entry name" value="HATPase_c"/>
    <property type="match status" value="1"/>
</dbReference>
<feature type="modified residue" description="Phosphohistidine" evidence="6">
    <location>
        <position position="50"/>
    </location>
</feature>
<dbReference type="Gene3D" id="3.40.50.2300">
    <property type="match status" value="1"/>
</dbReference>
<evidence type="ECO:0000256" key="5">
    <source>
        <dbReference type="ARBA" id="ARBA00022777"/>
    </source>
</evidence>
<dbReference type="PRINTS" id="PR00344">
    <property type="entry name" value="BCTRLSENSOR"/>
</dbReference>
<feature type="modified residue" description="4-aspartylphosphate" evidence="7">
    <location>
        <position position="996"/>
    </location>
</feature>
<dbReference type="FunFam" id="3.30.565.10:FF:000016">
    <property type="entry name" value="Chemotaxis protein CheA, putative"/>
    <property type="match status" value="1"/>
</dbReference>
<comment type="caution">
    <text evidence="13">The sequence shown here is derived from an EMBL/GenBank/DDBJ whole genome shotgun (WGS) entry which is preliminary data.</text>
</comment>
<evidence type="ECO:0000259" key="12">
    <source>
        <dbReference type="PROSITE" id="PS50894"/>
    </source>
</evidence>
<dbReference type="SMART" id="SM00448">
    <property type="entry name" value="REC"/>
    <property type="match status" value="1"/>
</dbReference>
<dbReference type="SMART" id="SM00260">
    <property type="entry name" value="CheW"/>
    <property type="match status" value="2"/>
</dbReference>
<dbReference type="GO" id="GO:0006935">
    <property type="term" value="P:chemotaxis"/>
    <property type="evidence" value="ECO:0007669"/>
    <property type="project" value="InterPro"/>
</dbReference>
<dbReference type="InterPro" id="IPR008207">
    <property type="entry name" value="Sig_transdc_His_kin_Hpt_dom"/>
</dbReference>
<evidence type="ECO:0000259" key="9">
    <source>
        <dbReference type="PROSITE" id="PS50109"/>
    </source>
</evidence>
<evidence type="ECO:0000256" key="1">
    <source>
        <dbReference type="ARBA" id="ARBA00000085"/>
    </source>
</evidence>
<keyword evidence="3 7" id="KW-0597">Phosphoprotein</keyword>
<dbReference type="InterPro" id="IPR005467">
    <property type="entry name" value="His_kinase_dom"/>
</dbReference>
<accession>S0G236</accession>
<feature type="domain" description="Response regulatory" evidence="10">
    <location>
        <begin position="945"/>
        <end position="1063"/>
    </location>
</feature>
<evidence type="ECO:0000256" key="7">
    <source>
        <dbReference type="PROSITE-ProRule" id="PRU00169"/>
    </source>
</evidence>
<feature type="region of interest" description="Disordered" evidence="8">
    <location>
        <begin position="129"/>
        <end position="170"/>
    </location>
</feature>
<dbReference type="Gene3D" id="2.40.50.180">
    <property type="entry name" value="CheA-289, Domain 4"/>
    <property type="match status" value="1"/>
</dbReference>
<evidence type="ECO:0000313" key="13">
    <source>
        <dbReference type="EMBL" id="EMS77766.1"/>
    </source>
</evidence>
<protein>
    <recommendedName>
        <fullName evidence="2">histidine kinase</fullName>
        <ecNumber evidence="2">2.7.13.3</ecNumber>
    </recommendedName>
</protein>
<dbReference type="Gene3D" id="2.30.30.40">
    <property type="entry name" value="SH3 Domains"/>
    <property type="match status" value="1"/>
</dbReference>
<dbReference type="SUPFAM" id="SSF47226">
    <property type="entry name" value="Histidine-containing phosphotransfer domain, HPT domain"/>
    <property type="match status" value="1"/>
</dbReference>
<evidence type="ECO:0000256" key="6">
    <source>
        <dbReference type="PROSITE-ProRule" id="PRU00110"/>
    </source>
</evidence>
<comment type="catalytic activity">
    <reaction evidence="1">
        <text>ATP + protein L-histidine = ADP + protein N-phospho-L-histidine.</text>
        <dbReference type="EC" id="2.7.13.3"/>
    </reaction>
</comment>
<dbReference type="PROSITE" id="PS50894">
    <property type="entry name" value="HPT"/>
    <property type="match status" value="1"/>
</dbReference>
<dbReference type="Proteomes" id="UP000014216">
    <property type="component" value="Unassembled WGS sequence"/>
</dbReference>
<dbReference type="InterPro" id="IPR036061">
    <property type="entry name" value="CheW-like_dom_sf"/>
</dbReference>
<feature type="domain" description="CheW-like" evidence="11">
    <location>
        <begin position="588"/>
        <end position="770"/>
    </location>
</feature>
<dbReference type="SUPFAM" id="SSF52172">
    <property type="entry name" value="CheY-like"/>
    <property type="match status" value="1"/>
</dbReference>
<dbReference type="PROSITE" id="PS50109">
    <property type="entry name" value="HIS_KIN"/>
    <property type="match status" value="1"/>
</dbReference>
<dbReference type="SUPFAM" id="SSF50341">
    <property type="entry name" value="CheW-like"/>
    <property type="match status" value="3"/>
</dbReference>
<dbReference type="Pfam" id="PF01584">
    <property type="entry name" value="CheW"/>
    <property type="match status" value="3"/>
</dbReference>
<keyword evidence="4 13" id="KW-0808">Transferase</keyword>
<dbReference type="InterPro" id="IPR003594">
    <property type="entry name" value="HATPase_dom"/>
</dbReference>
<reference evidence="13 14" key="1">
    <citation type="journal article" date="2013" name="Genome Announc.">
        <title>Draft Genome Sequence of Desulfotignum phosphitoxidans DSM 13687 Strain FiPS-3.</title>
        <authorList>
            <person name="Poehlein A."/>
            <person name="Daniel R."/>
            <person name="Simeonova D.D."/>
        </authorList>
    </citation>
    <scope>NUCLEOTIDE SEQUENCE [LARGE SCALE GENOMIC DNA]</scope>
    <source>
        <strain evidence="13 14">DSM 13687</strain>
    </source>
</reference>
<feature type="compositionally biased region" description="Low complexity" evidence="8">
    <location>
        <begin position="144"/>
        <end position="153"/>
    </location>
</feature>
<dbReference type="Pfam" id="PF01627">
    <property type="entry name" value="Hpt"/>
    <property type="match status" value="1"/>
</dbReference>
<dbReference type="Gene3D" id="1.10.287.560">
    <property type="entry name" value="Histidine kinase CheA-like, homodimeric domain"/>
    <property type="match status" value="1"/>
</dbReference>
<dbReference type="Pfam" id="PF00072">
    <property type="entry name" value="Response_reg"/>
    <property type="match status" value="1"/>
</dbReference>
<evidence type="ECO:0000259" key="10">
    <source>
        <dbReference type="PROSITE" id="PS50110"/>
    </source>
</evidence>
<dbReference type="GO" id="GO:0005737">
    <property type="term" value="C:cytoplasm"/>
    <property type="evidence" value="ECO:0007669"/>
    <property type="project" value="InterPro"/>
</dbReference>
<evidence type="ECO:0000256" key="8">
    <source>
        <dbReference type="SAM" id="MobiDB-lite"/>
    </source>
</evidence>
<keyword evidence="14" id="KW-1185">Reference proteome</keyword>
<evidence type="ECO:0000256" key="4">
    <source>
        <dbReference type="ARBA" id="ARBA00022679"/>
    </source>
</evidence>
<evidence type="ECO:0000256" key="2">
    <source>
        <dbReference type="ARBA" id="ARBA00012438"/>
    </source>
</evidence>
<dbReference type="InterPro" id="IPR051315">
    <property type="entry name" value="Bact_Chemotaxis_CheA"/>
</dbReference>
<proteinExistence type="predicted"/>
<evidence type="ECO:0000259" key="11">
    <source>
        <dbReference type="PROSITE" id="PS50851"/>
    </source>
</evidence>
<dbReference type="InterPro" id="IPR036890">
    <property type="entry name" value="HATPase_C_sf"/>
</dbReference>
<dbReference type="SMART" id="SM00387">
    <property type="entry name" value="HATPase_c"/>
    <property type="match status" value="1"/>
</dbReference>
<gene>
    <name evidence="13" type="primary">cheA</name>
    <name evidence="13" type="ORF">Dpo_12c00440</name>
</gene>
<keyword evidence="5 13" id="KW-0418">Kinase</keyword>
<dbReference type="EC" id="2.7.13.3" evidence="2"/>
<dbReference type="PATRIC" id="fig|1286635.3.peg.4225"/>
<dbReference type="CDD" id="cd00088">
    <property type="entry name" value="HPT"/>
    <property type="match status" value="1"/>
</dbReference>
<dbReference type="InterPro" id="IPR036641">
    <property type="entry name" value="HPT_dom_sf"/>
</dbReference>
<evidence type="ECO:0000256" key="3">
    <source>
        <dbReference type="ARBA" id="ARBA00022553"/>
    </source>
</evidence>
<dbReference type="Gene3D" id="1.20.120.160">
    <property type="entry name" value="HPT domain"/>
    <property type="match status" value="1"/>
</dbReference>
<dbReference type="Gene3D" id="3.30.565.10">
    <property type="entry name" value="Histidine kinase-like ATPase, C-terminal domain"/>
    <property type="match status" value="1"/>
</dbReference>
<dbReference type="GO" id="GO:0000155">
    <property type="term" value="F:phosphorelay sensor kinase activity"/>
    <property type="evidence" value="ECO:0007669"/>
    <property type="project" value="InterPro"/>
</dbReference>
<feature type="region of interest" description="Disordered" evidence="8">
    <location>
        <begin position="667"/>
        <end position="695"/>
    </location>
</feature>
<dbReference type="PANTHER" id="PTHR43395:SF1">
    <property type="entry name" value="CHEMOTAXIS PROTEIN CHEA"/>
    <property type="match status" value="1"/>
</dbReference>
<feature type="region of interest" description="Disordered" evidence="8">
    <location>
        <begin position="286"/>
        <end position="319"/>
    </location>
</feature>
<dbReference type="PROSITE" id="PS50851">
    <property type="entry name" value="CHEW"/>
    <property type="match status" value="1"/>
</dbReference>
<dbReference type="EMBL" id="APJX01000012">
    <property type="protein sequence ID" value="EMS77766.1"/>
    <property type="molecule type" value="Genomic_DNA"/>
</dbReference>
<dbReference type="InterPro" id="IPR002545">
    <property type="entry name" value="CheW-lke_dom"/>
</dbReference>
<dbReference type="InterPro" id="IPR037006">
    <property type="entry name" value="CheA-like_homodim_sf"/>
</dbReference>
<dbReference type="SUPFAM" id="SSF47384">
    <property type="entry name" value="Homodimeric domain of signal transducing histidine kinase"/>
    <property type="match status" value="1"/>
</dbReference>
<feature type="domain" description="HPt" evidence="12">
    <location>
        <begin position="1"/>
        <end position="107"/>
    </location>
</feature>
<name>S0G236_9BACT</name>
<dbReference type="PANTHER" id="PTHR43395">
    <property type="entry name" value="SENSOR HISTIDINE KINASE CHEA"/>
    <property type="match status" value="1"/>
</dbReference>
<feature type="compositionally biased region" description="Basic and acidic residues" evidence="8">
    <location>
        <begin position="131"/>
        <end position="142"/>
    </location>
</feature>
<dbReference type="SUPFAM" id="SSF55874">
    <property type="entry name" value="ATPase domain of HSP90 chaperone/DNA topoisomerase II/histidine kinase"/>
    <property type="match status" value="1"/>
</dbReference>
<dbReference type="AlphaFoldDB" id="S0G236"/>
<dbReference type="Pfam" id="PF02895">
    <property type="entry name" value="H-kinase_dim"/>
    <property type="match status" value="1"/>
</dbReference>
<dbReference type="InterPro" id="IPR004358">
    <property type="entry name" value="Sig_transdc_His_kin-like_C"/>
</dbReference>
<dbReference type="SMART" id="SM01231">
    <property type="entry name" value="H-kinase_dim"/>
    <property type="match status" value="1"/>
</dbReference>
<feature type="compositionally biased region" description="Basic and acidic residues" evidence="8">
    <location>
        <begin position="683"/>
        <end position="695"/>
    </location>
</feature>
<feature type="domain" description="Histidine kinase" evidence="9">
    <location>
        <begin position="336"/>
        <end position="586"/>
    </location>
</feature>
<evidence type="ECO:0000313" key="14">
    <source>
        <dbReference type="Proteomes" id="UP000014216"/>
    </source>
</evidence>